<evidence type="ECO:0000256" key="1">
    <source>
        <dbReference type="SAM" id="SignalP"/>
    </source>
</evidence>
<organism evidence="2 3">
    <name type="scientific">Microvirga vignae</name>
    <dbReference type="NCBI Taxonomy" id="1225564"/>
    <lineage>
        <taxon>Bacteria</taxon>
        <taxon>Pseudomonadati</taxon>
        <taxon>Pseudomonadota</taxon>
        <taxon>Alphaproteobacteria</taxon>
        <taxon>Hyphomicrobiales</taxon>
        <taxon>Methylobacteriaceae</taxon>
        <taxon>Microvirga</taxon>
    </lineage>
</organism>
<keyword evidence="1" id="KW-0732">Signal</keyword>
<dbReference type="EMBL" id="LCYG01000028">
    <property type="protein sequence ID" value="KLK92937.1"/>
    <property type="molecule type" value="Genomic_DNA"/>
</dbReference>
<dbReference type="PATRIC" id="fig|1225564.3.peg.3076"/>
<feature type="signal peptide" evidence="1">
    <location>
        <begin position="1"/>
        <end position="27"/>
    </location>
</feature>
<gene>
    <name evidence="2" type="ORF">AA309_11885</name>
</gene>
<dbReference type="AlphaFoldDB" id="A0A0H1RJZ3"/>
<name>A0A0H1RJZ3_9HYPH</name>
<evidence type="ECO:0000313" key="2">
    <source>
        <dbReference type="EMBL" id="KLK92937.1"/>
    </source>
</evidence>
<reference evidence="2 3" key="1">
    <citation type="submission" date="2015-05" db="EMBL/GenBank/DDBJ databases">
        <title>Draft genome sequence of Microvirga vignae strain BR3299, a novel nitrogen fixing bacteria isolated from Brazil semi-aired region.</title>
        <authorList>
            <person name="Zilli J.E."/>
            <person name="Passos S.R."/>
            <person name="Leite J."/>
            <person name="Baldani J.I."/>
            <person name="Xavier G.R."/>
            <person name="Rumjaneck N.G."/>
            <person name="Simoes-Araujo J.L."/>
        </authorList>
    </citation>
    <scope>NUCLEOTIDE SEQUENCE [LARGE SCALE GENOMIC DNA]</scope>
    <source>
        <strain evidence="2 3">BR3299</strain>
    </source>
</reference>
<keyword evidence="3" id="KW-1185">Reference proteome</keyword>
<dbReference type="Proteomes" id="UP000035489">
    <property type="component" value="Unassembled WGS sequence"/>
</dbReference>
<accession>A0A0H1RJZ3</accession>
<sequence length="178" mass="19829">MLTRGHIMKCFIAAVAATLLLGAPAIAKWETDVDEDPMTDDKVAYMETTLDGDDDVALAMKCWDDKDKSISLYVYTGTRYDKAAKYEEFEVFSLRVDKGEVFKLPFAPVEDEGYLMYELPISGYGRTEEAFRAAIKMIGAAKGKVAVEMSNNQYVFDVGGSDDAFDTFRKTCKLDLSS</sequence>
<proteinExistence type="predicted"/>
<feature type="chain" id="PRO_5005199827" evidence="1">
    <location>
        <begin position="28"/>
        <end position="178"/>
    </location>
</feature>
<evidence type="ECO:0000313" key="3">
    <source>
        <dbReference type="Proteomes" id="UP000035489"/>
    </source>
</evidence>
<comment type="caution">
    <text evidence="2">The sequence shown here is derived from an EMBL/GenBank/DDBJ whole genome shotgun (WGS) entry which is preliminary data.</text>
</comment>
<protein>
    <submittedName>
        <fullName evidence="2">Uncharacterized protein</fullName>
    </submittedName>
</protein>